<organism evidence="1 2">
    <name type="scientific">Dictyocaulus viviparus</name>
    <name type="common">Bovine lungworm</name>
    <dbReference type="NCBI Taxonomy" id="29172"/>
    <lineage>
        <taxon>Eukaryota</taxon>
        <taxon>Metazoa</taxon>
        <taxon>Ecdysozoa</taxon>
        <taxon>Nematoda</taxon>
        <taxon>Chromadorea</taxon>
        <taxon>Rhabditida</taxon>
        <taxon>Rhabditina</taxon>
        <taxon>Rhabditomorpha</taxon>
        <taxon>Strongyloidea</taxon>
        <taxon>Metastrongylidae</taxon>
        <taxon>Dictyocaulus</taxon>
    </lineage>
</organism>
<sequence length="233" mass="26504">MTQQCKEGVTEQVDKSEPTKGSIYYLAHQEVTTPNKTTTKLRAVYDSSAHLRSCLSLNEMTHKGSVSILTILEIFLRFHIGKMAMVEDVEKSTNTPFRFGDVGSKDNLGDCGTRGLNKDVLRHHIWWNGPPILHQMDSNISRFLTLPANYDSYDVSTTMAILTSTVDDLLDWNRQSDLKKTKRTVAYALKFLKKIISLIRGNLRNRILHNLPEMQSESPQQFISAIEYENALI</sequence>
<dbReference type="OrthoDB" id="8065733at2759"/>
<dbReference type="EMBL" id="KN716270">
    <property type="protein sequence ID" value="KJH48351.1"/>
    <property type="molecule type" value="Genomic_DNA"/>
</dbReference>
<proteinExistence type="predicted"/>
<dbReference type="Proteomes" id="UP000053766">
    <property type="component" value="Unassembled WGS sequence"/>
</dbReference>
<reference evidence="1 2" key="1">
    <citation type="submission" date="2013-11" db="EMBL/GenBank/DDBJ databases">
        <title>Draft genome of the bovine lungworm Dictyocaulus viviparus.</title>
        <authorList>
            <person name="Mitreva M."/>
        </authorList>
    </citation>
    <scope>NUCLEOTIDE SEQUENCE [LARGE SCALE GENOMIC DNA]</scope>
    <source>
        <strain evidence="1 2">HannoverDv2000</strain>
    </source>
</reference>
<reference evidence="2" key="2">
    <citation type="journal article" date="2016" name="Sci. Rep.">
        <title>Dictyocaulus viviparus genome, variome and transcriptome elucidate lungworm biology and support future intervention.</title>
        <authorList>
            <person name="McNulty S.N."/>
            <person name="Strube C."/>
            <person name="Rosa B.A."/>
            <person name="Martin J.C."/>
            <person name="Tyagi R."/>
            <person name="Choi Y.J."/>
            <person name="Wang Q."/>
            <person name="Hallsworth Pepin K."/>
            <person name="Zhang X."/>
            <person name="Ozersky P."/>
            <person name="Wilson R.K."/>
            <person name="Sternberg P.W."/>
            <person name="Gasser R.B."/>
            <person name="Mitreva M."/>
        </authorList>
    </citation>
    <scope>NUCLEOTIDE SEQUENCE [LARGE SCALE GENOMIC DNA]</scope>
    <source>
        <strain evidence="2">HannoverDv2000</strain>
    </source>
</reference>
<protein>
    <submittedName>
        <fullName evidence="1">Uncharacterized protein</fullName>
    </submittedName>
</protein>
<evidence type="ECO:0000313" key="2">
    <source>
        <dbReference type="Proteomes" id="UP000053766"/>
    </source>
</evidence>
<dbReference type="AlphaFoldDB" id="A0A0D8Y179"/>
<accession>A0A0D8Y179</accession>
<name>A0A0D8Y179_DICVI</name>
<gene>
    <name evidence="1" type="ORF">DICVIV_05527</name>
</gene>
<evidence type="ECO:0000313" key="1">
    <source>
        <dbReference type="EMBL" id="KJH48351.1"/>
    </source>
</evidence>
<keyword evidence="2" id="KW-1185">Reference proteome</keyword>